<protein>
    <submittedName>
        <fullName evidence="1">Uncharacterized protein</fullName>
    </submittedName>
</protein>
<reference evidence="2" key="1">
    <citation type="journal article" date="2018" name="Nat. Microbiol.">
        <title>Leveraging single-cell genomics to expand the fungal tree of life.</title>
        <authorList>
            <person name="Ahrendt S.R."/>
            <person name="Quandt C.A."/>
            <person name="Ciobanu D."/>
            <person name="Clum A."/>
            <person name="Salamov A."/>
            <person name="Andreopoulos B."/>
            <person name="Cheng J.F."/>
            <person name="Woyke T."/>
            <person name="Pelin A."/>
            <person name="Henrissat B."/>
            <person name="Reynolds N.K."/>
            <person name="Benny G.L."/>
            <person name="Smith M.E."/>
            <person name="James T.Y."/>
            <person name="Grigoriev I.V."/>
        </authorList>
    </citation>
    <scope>NUCLEOTIDE SEQUENCE [LARGE SCALE GENOMIC DNA]</scope>
</reference>
<sequence length="239" mass="27463">MTSNRFNDVKVFISNASDQDISTAHNDVYSEEEDDLQVVLESDHSGPETPDDLVVSEDVALFQDFDLTSDNMLMQISEQFNQEPHTCYIPTDTEPPASYIPKKVSKSYGYITVAFEFVFPGFEVIVHKRFPWAAVSQQMLLFYAAELQKSYRRKVTNYIMDKIREFFDNSSWSDEKEVRLLKTIQTKSEDVKKLWGDMRGPPREKHGVKGNLKGNVQDEVEEIFQASPITEKSSDTYGN</sequence>
<name>A0A4P9WL10_9FUNG</name>
<dbReference type="Proteomes" id="UP000269721">
    <property type="component" value="Unassembled WGS sequence"/>
</dbReference>
<evidence type="ECO:0000313" key="1">
    <source>
        <dbReference type="EMBL" id="RKO92835.1"/>
    </source>
</evidence>
<evidence type="ECO:0000313" key="2">
    <source>
        <dbReference type="Proteomes" id="UP000269721"/>
    </source>
</evidence>
<proteinExistence type="predicted"/>
<keyword evidence="2" id="KW-1185">Reference proteome</keyword>
<organism evidence="1 2">
    <name type="scientific">Blyttiomyces helicus</name>
    <dbReference type="NCBI Taxonomy" id="388810"/>
    <lineage>
        <taxon>Eukaryota</taxon>
        <taxon>Fungi</taxon>
        <taxon>Fungi incertae sedis</taxon>
        <taxon>Chytridiomycota</taxon>
        <taxon>Chytridiomycota incertae sedis</taxon>
        <taxon>Chytridiomycetes</taxon>
        <taxon>Chytridiomycetes incertae sedis</taxon>
        <taxon>Blyttiomyces</taxon>
    </lineage>
</organism>
<dbReference type="EMBL" id="KZ994479">
    <property type="protein sequence ID" value="RKO92835.1"/>
    <property type="molecule type" value="Genomic_DNA"/>
</dbReference>
<gene>
    <name evidence="1" type="ORF">BDK51DRAFT_28635</name>
</gene>
<accession>A0A4P9WL10</accession>
<dbReference type="AlphaFoldDB" id="A0A4P9WL10"/>